<dbReference type="NCBIfam" id="NF038181">
    <property type="entry name" value="reg_ATPase_IniR"/>
    <property type="match status" value="1"/>
</dbReference>
<dbReference type="Proteomes" id="UP000466632">
    <property type="component" value="Chromosome"/>
</dbReference>
<sequence length="811" mass="84256">MASPDITASAEVLPPDARRIINALADGAQTPVKVLVSGGIGTGKTTVLAAVRDALRGAGITVLTRSPRDGDRPDAAVVIDDAQLLPDAELLALVERIADPAATIVVAAEPCEQHTTLRTLATALERERPRLALGPRPVADHFLDSTAGLPFLVRAVAEAAQDPMQAAKFALIDRLRRLDEPTLDTLLITSLSHGLGTADVAAALDIPATQALLLVDRARASGLIEPSHSPGFLQSVHDAVAQLVGNAHHHQVEAALLRSQLAMSTLSSDLALRLAEHGLRDPDLASILRREATRARGRSGRAARLYRAAADAGAEGLSCRLADALALTGDCAGAAALADDLLGSADLAERAAAVRVAASAAAHDGNAGQAAELFGWLGPYPDAVVSAAGAITLAATGDLTAAHAALQVPGQGPPTAAARAARGLAEGLLRSMKEPYPVAVAKLGQAIAVGGSMGEVIPDSPAALVTLAALHGGDSVRARSVIGRAAVRADGDGFFGRRHLLLLGWTKMRDGQLASAGADADAACSGAATDLHRRDALWAATLRTAIARRSGDTGALHKHWYAAMEVLAEYSIDLFTLLPLGELWVAAARMRQVARLRHHLDLAFGLLDSLGNPVLWSVPLHWAGVHAGILTGSPESVAPHGQALTAAASQSVFAQALASTGRTWLRVLAGDVDADEVTMGARSLAQFGLTWDATRLAGQAALQTPDGRVSGDMLQLARDLKLVAAVEETPDDEPGSDAPKTTRQAPSASPLSAREREVAELLLLGLPYRDIGRQLFISAKTVEHHVARIRRRLGAGSRSEMLSMLRAISAP</sequence>
<dbReference type="InterPro" id="IPR036388">
    <property type="entry name" value="WH-like_DNA-bd_sf"/>
</dbReference>
<feature type="domain" description="HTH luxR-type" evidence="5">
    <location>
        <begin position="744"/>
        <end position="809"/>
    </location>
</feature>
<keyword evidence="3" id="KW-0804">Transcription</keyword>
<dbReference type="InterPro" id="IPR027417">
    <property type="entry name" value="P-loop_NTPase"/>
</dbReference>
<dbReference type="PROSITE" id="PS00622">
    <property type="entry name" value="HTH_LUXR_1"/>
    <property type="match status" value="1"/>
</dbReference>
<evidence type="ECO:0000313" key="7">
    <source>
        <dbReference type="Proteomes" id="UP000466632"/>
    </source>
</evidence>
<dbReference type="CDD" id="cd06170">
    <property type="entry name" value="LuxR_C_like"/>
    <property type="match status" value="1"/>
</dbReference>
<dbReference type="KEGG" id="mseo:MSEO_44490"/>
<evidence type="ECO:0000256" key="3">
    <source>
        <dbReference type="ARBA" id="ARBA00023163"/>
    </source>
</evidence>
<dbReference type="InterPro" id="IPR016032">
    <property type="entry name" value="Sig_transdc_resp-reg_C-effctor"/>
</dbReference>
<dbReference type="Pfam" id="PF00196">
    <property type="entry name" value="GerE"/>
    <property type="match status" value="1"/>
</dbReference>
<dbReference type="PANTHER" id="PTHR44688">
    <property type="entry name" value="DNA-BINDING TRANSCRIPTIONAL ACTIVATOR DEVR_DOSR"/>
    <property type="match status" value="1"/>
</dbReference>
<name>A0A7I7P5Y9_9MYCO</name>
<dbReference type="PRINTS" id="PR00038">
    <property type="entry name" value="HTHLUXR"/>
</dbReference>
<dbReference type="EMBL" id="AP022582">
    <property type="protein sequence ID" value="BBY03950.1"/>
    <property type="molecule type" value="Genomic_DNA"/>
</dbReference>
<keyword evidence="7" id="KW-1185">Reference proteome</keyword>
<keyword evidence="1" id="KW-0805">Transcription regulation</keyword>
<feature type="compositionally biased region" description="Polar residues" evidence="4">
    <location>
        <begin position="739"/>
        <end position="750"/>
    </location>
</feature>
<keyword evidence="2" id="KW-0238">DNA-binding</keyword>
<dbReference type="PROSITE" id="PS50043">
    <property type="entry name" value="HTH_LUXR_2"/>
    <property type="match status" value="1"/>
</dbReference>
<evidence type="ECO:0000256" key="2">
    <source>
        <dbReference type="ARBA" id="ARBA00023125"/>
    </source>
</evidence>
<feature type="region of interest" description="Disordered" evidence="4">
    <location>
        <begin position="728"/>
        <end position="752"/>
    </location>
</feature>
<dbReference type="GO" id="GO:0003677">
    <property type="term" value="F:DNA binding"/>
    <property type="evidence" value="ECO:0007669"/>
    <property type="project" value="UniProtKB-KW"/>
</dbReference>
<dbReference type="SMART" id="SM00421">
    <property type="entry name" value="HTH_LUXR"/>
    <property type="match status" value="1"/>
</dbReference>
<dbReference type="GO" id="GO:0006355">
    <property type="term" value="P:regulation of DNA-templated transcription"/>
    <property type="evidence" value="ECO:0007669"/>
    <property type="project" value="InterPro"/>
</dbReference>
<dbReference type="SUPFAM" id="SSF46894">
    <property type="entry name" value="C-terminal effector domain of the bipartite response regulators"/>
    <property type="match status" value="1"/>
</dbReference>
<dbReference type="Gene3D" id="1.10.10.10">
    <property type="entry name" value="Winged helix-like DNA-binding domain superfamily/Winged helix DNA-binding domain"/>
    <property type="match status" value="1"/>
</dbReference>
<evidence type="ECO:0000259" key="5">
    <source>
        <dbReference type="PROSITE" id="PS50043"/>
    </source>
</evidence>
<proteinExistence type="predicted"/>
<accession>A0A7I7P5Y9</accession>
<dbReference type="InterPro" id="IPR000792">
    <property type="entry name" value="Tscrpt_reg_LuxR_C"/>
</dbReference>
<evidence type="ECO:0000313" key="6">
    <source>
        <dbReference type="EMBL" id="BBY03950.1"/>
    </source>
</evidence>
<evidence type="ECO:0000256" key="1">
    <source>
        <dbReference type="ARBA" id="ARBA00023015"/>
    </source>
</evidence>
<protein>
    <submittedName>
        <fullName evidence="6">Helix-turn-helix transcriptional regulator</fullName>
    </submittedName>
</protein>
<dbReference type="PANTHER" id="PTHR44688:SF16">
    <property type="entry name" value="DNA-BINDING TRANSCRIPTIONAL ACTIVATOR DEVR_DOSR"/>
    <property type="match status" value="1"/>
</dbReference>
<evidence type="ECO:0000256" key="4">
    <source>
        <dbReference type="SAM" id="MobiDB-lite"/>
    </source>
</evidence>
<dbReference type="SUPFAM" id="SSF52540">
    <property type="entry name" value="P-loop containing nucleoside triphosphate hydrolases"/>
    <property type="match status" value="1"/>
</dbReference>
<dbReference type="AlphaFoldDB" id="A0A7I7P5Y9"/>
<organism evidence="6 7">
    <name type="scientific">Mycobacterium seoulense</name>
    <dbReference type="NCBI Taxonomy" id="386911"/>
    <lineage>
        <taxon>Bacteria</taxon>
        <taxon>Bacillati</taxon>
        <taxon>Actinomycetota</taxon>
        <taxon>Actinomycetes</taxon>
        <taxon>Mycobacteriales</taxon>
        <taxon>Mycobacteriaceae</taxon>
        <taxon>Mycobacterium</taxon>
    </lineage>
</organism>
<gene>
    <name evidence="6" type="ORF">MSEO_44490</name>
</gene>
<dbReference type="RefSeq" id="WP_232075144.1">
    <property type="nucleotide sequence ID" value="NZ_AP022582.1"/>
</dbReference>
<reference evidence="6 7" key="1">
    <citation type="journal article" date="2019" name="Emerg. Microbes Infect.">
        <title>Comprehensive subspecies identification of 175 nontuberculous mycobacteria species based on 7547 genomic profiles.</title>
        <authorList>
            <person name="Matsumoto Y."/>
            <person name="Kinjo T."/>
            <person name="Motooka D."/>
            <person name="Nabeya D."/>
            <person name="Jung N."/>
            <person name="Uechi K."/>
            <person name="Horii T."/>
            <person name="Iida T."/>
            <person name="Fujita J."/>
            <person name="Nakamura S."/>
        </authorList>
    </citation>
    <scope>NUCLEOTIDE SEQUENCE [LARGE SCALE GENOMIC DNA]</scope>
    <source>
        <strain evidence="6 7">JCM 16018</strain>
    </source>
</reference>